<keyword evidence="2" id="KW-1185">Reference proteome</keyword>
<dbReference type="AlphaFoldDB" id="A0A0A5IAB4"/>
<gene>
    <name evidence="1" type="ORF">N781_14870</name>
</gene>
<protein>
    <submittedName>
        <fullName evidence="1">Uncharacterized protein</fullName>
    </submittedName>
</protein>
<reference evidence="1 2" key="1">
    <citation type="submission" date="2013-08" db="EMBL/GenBank/DDBJ databases">
        <authorList>
            <person name="Huang J."/>
            <person name="Wang G."/>
        </authorList>
    </citation>
    <scope>NUCLEOTIDE SEQUENCE [LARGE SCALE GENOMIC DNA]</scope>
    <source>
        <strain evidence="1 2">JSM 076056</strain>
    </source>
</reference>
<comment type="caution">
    <text evidence="1">The sequence shown here is derived from an EMBL/GenBank/DDBJ whole genome shotgun (WGS) entry which is preliminary data.</text>
</comment>
<evidence type="ECO:0000313" key="1">
    <source>
        <dbReference type="EMBL" id="KGX92777.1"/>
    </source>
</evidence>
<proteinExistence type="predicted"/>
<dbReference type="EMBL" id="AVPE01000005">
    <property type="protein sequence ID" value="KGX92777.1"/>
    <property type="molecule type" value="Genomic_DNA"/>
</dbReference>
<dbReference type="Proteomes" id="UP000030528">
    <property type="component" value="Unassembled WGS sequence"/>
</dbReference>
<sequence>MYMFSNWKVIKEMGGVLNVYFYYMGEITGEE</sequence>
<accession>A0A0A5IAB4</accession>
<organism evidence="1 2">
    <name type="scientific">Pontibacillus halophilus JSM 076056 = DSM 19796</name>
    <dbReference type="NCBI Taxonomy" id="1385510"/>
    <lineage>
        <taxon>Bacteria</taxon>
        <taxon>Bacillati</taxon>
        <taxon>Bacillota</taxon>
        <taxon>Bacilli</taxon>
        <taxon>Bacillales</taxon>
        <taxon>Bacillaceae</taxon>
        <taxon>Pontibacillus</taxon>
    </lineage>
</organism>
<evidence type="ECO:0000313" key="2">
    <source>
        <dbReference type="Proteomes" id="UP000030528"/>
    </source>
</evidence>
<name>A0A0A5IAB4_9BACI</name>